<evidence type="ECO:0000313" key="4">
    <source>
        <dbReference type="Proteomes" id="UP000295794"/>
    </source>
</evidence>
<accession>A0A377SUI3</accession>
<dbReference type="EMBL" id="UGHR01000003">
    <property type="protein sequence ID" value="STR44958.1"/>
    <property type="molecule type" value="Genomic_DNA"/>
</dbReference>
<dbReference type="Proteomes" id="UP000295794">
    <property type="component" value="Unassembled WGS sequence"/>
</dbReference>
<protein>
    <submittedName>
        <fullName evidence="1">Uncharacterized protein</fullName>
    </submittedName>
</protein>
<proteinExistence type="predicted"/>
<evidence type="ECO:0000313" key="1">
    <source>
        <dbReference type="EMBL" id="STR44958.1"/>
    </source>
</evidence>
<organism evidence="1 3">
    <name type="scientific">Iodobacter fluviatilis</name>
    <dbReference type="NCBI Taxonomy" id="537"/>
    <lineage>
        <taxon>Bacteria</taxon>
        <taxon>Pseudomonadati</taxon>
        <taxon>Pseudomonadota</taxon>
        <taxon>Betaproteobacteria</taxon>
        <taxon>Neisseriales</taxon>
        <taxon>Chitinibacteraceae</taxon>
        <taxon>Iodobacter</taxon>
    </lineage>
</organism>
<dbReference type="Proteomes" id="UP000255108">
    <property type="component" value="Unassembled WGS sequence"/>
</dbReference>
<reference evidence="1 3" key="1">
    <citation type="submission" date="2018-06" db="EMBL/GenBank/DDBJ databases">
        <authorList>
            <consortium name="Pathogen Informatics"/>
            <person name="Doyle S."/>
        </authorList>
    </citation>
    <scope>NUCLEOTIDE SEQUENCE [LARGE SCALE GENOMIC DNA]</scope>
    <source>
        <strain evidence="1 3">NCTC11159</strain>
    </source>
</reference>
<evidence type="ECO:0000313" key="3">
    <source>
        <dbReference type="Proteomes" id="UP000255108"/>
    </source>
</evidence>
<reference evidence="2 4" key="2">
    <citation type="submission" date="2019-03" db="EMBL/GenBank/DDBJ databases">
        <title>Genomic Encyclopedia of Type Strains, Phase IV (KMG-IV): sequencing the most valuable type-strain genomes for metagenomic binning, comparative biology and taxonomic classification.</title>
        <authorList>
            <person name="Goeker M."/>
        </authorList>
    </citation>
    <scope>NUCLEOTIDE SEQUENCE [LARGE SCALE GENOMIC DNA]</scope>
    <source>
        <strain evidence="2 4">DSM 3764</strain>
    </source>
</reference>
<evidence type="ECO:0000313" key="2">
    <source>
        <dbReference type="EMBL" id="TCU85594.1"/>
    </source>
</evidence>
<dbReference type="AlphaFoldDB" id="A0A377SUI3"/>
<dbReference type="OrthoDB" id="8526168at2"/>
<name>A0A377SUI3_9NEIS</name>
<sequence>MSHCTLFLSNTRLIAFRIEKGQLLEHARFALDDEGAAAFSFFLDAWKEAIFSLLVDVVEEDFQLESIPHLGRSDRTALLARRLDQNYRTTPYRRAFVQTFAKSGEQDKVLMSALTLAAPVDAIVNALLAKKMVLQGIYSAALLAGEMLHRSGLGLTHYLLVSFTPGGGMRQTYLAADGLKFSRVSSLPEGSNLQDTERLAEVIVVEALRARQYLSTLRLLGREDKLQLAVLSPDGDCQPAIRARLASSGDAAQFVLSDVPLDLLARKLHLPQADSLLHILCSWLELHPPANHYGQGRHLIHATWRKRGILLRRTAYLGLFLACVWSGQAIWEAGEIQASISQSLKKTGQIDERLRRFNLLLKQGQTSDPAAMKGTVELYTKEFLTWPDMEDQAQQVSHVLLDFPELILDELHWKSGRGPVDPATQAEAADASAPAAIPVVMELKGRVEPFDLQYRQALASVERLSARLAGLPGVTVQPVTLPLNTSSKSGVEAKPLQQDSQRVDFSLRLSWEQKKHEN</sequence>
<keyword evidence="4" id="KW-1185">Reference proteome</keyword>
<gene>
    <name evidence="2" type="ORF">EV682_107104</name>
    <name evidence="1" type="ORF">NCTC11159_03504</name>
</gene>
<dbReference type="EMBL" id="SMBT01000007">
    <property type="protein sequence ID" value="TCU85594.1"/>
    <property type="molecule type" value="Genomic_DNA"/>
</dbReference>
<dbReference type="RefSeq" id="WP_115228690.1">
    <property type="nucleotide sequence ID" value="NZ_CAWOLO010000007.1"/>
</dbReference>